<reference evidence="6" key="1">
    <citation type="submission" date="2019-09" db="EMBL/GenBank/DDBJ databases">
        <title>Isolation and complete genome sequencing of Methylocystis species.</title>
        <authorList>
            <person name="Rumah B.L."/>
            <person name="Stead C.E."/>
            <person name="Stevens B.C."/>
            <person name="Minton N.P."/>
            <person name="Grosse-Honebrink A."/>
            <person name="Zhang Y."/>
        </authorList>
    </citation>
    <scope>NUCLEOTIDE SEQUENCE [LARGE SCALE GENOMIC DNA]</scope>
    <source>
        <strain evidence="6">BRCS1</strain>
    </source>
</reference>
<organism evidence="5 6">
    <name type="scientific">Methylocystis rosea</name>
    <dbReference type="NCBI Taxonomy" id="173366"/>
    <lineage>
        <taxon>Bacteria</taxon>
        <taxon>Pseudomonadati</taxon>
        <taxon>Pseudomonadota</taxon>
        <taxon>Alphaproteobacteria</taxon>
        <taxon>Hyphomicrobiales</taxon>
        <taxon>Methylocystaceae</taxon>
        <taxon>Methylocystis</taxon>
    </lineage>
</organism>
<dbReference type="PANTHER" id="PTHR36511">
    <property type="entry name" value="MERR FAMILY BACTERIAL REGULATORY PROTEIN"/>
    <property type="match status" value="1"/>
</dbReference>
<evidence type="ECO:0000256" key="1">
    <source>
        <dbReference type="ARBA" id="ARBA00023015"/>
    </source>
</evidence>
<keyword evidence="3" id="KW-0804">Transcription</keyword>
<proteinExistence type="predicted"/>
<sequence length="109" mass="11939">MTTKAKKKFRSTIAEAAHETASGLHRIGLLDAKTMREFDAACLTTIEPLTGKQILALREREGVSQGVFARVLNVKPKLVSEWERGEKKPSGPSLKLLSLVKARGLEAII</sequence>
<keyword evidence="1" id="KW-0805">Transcription regulation</keyword>
<dbReference type="SUPFAM" id="SSF47413">
    <property type="entry name" value="lambda repressor-like DNA-binding domains"/>
    <property type="match status" value="1"/>
</dbReference>
<dbReference type="Gene3D" id="1.10.260.40">
    <property type="entry name" value="lambda repressor-like DNA-binding domains"/>
    <property type="match status" value="1"/>
</dbReference>
<keyword evidence="2 5" id="KW-0238">DNA-binding</keyword>
<accession>A0ABX6EIK3</accession>
<reference evidence="5 6" key="2">
    <citation type="journal article" date="2021" name="AMB Express">
        <title>Isolation and characterisation of Methylocystis spp. for poly-3-hydroxybutyrate production using waste methane feedstocks.</title>
        <authorList>
            <person name="Rumah B.L."/>
            <person name="Stead C.E."/>
            <person name="Claxton Stevens B.H."/>
            <person name="Minton N.P."/>
            <person name="Grosse-Honebrink A."/>
            <person name="Zhang Y."/>
        </authorList>
    </citation>
    <scope>NUCLEOTIDE SEQUENCE [LARGE SCALE GENOMIC DNA]</scope>
    <source>
        <strain evidence="5 6">BRCS1</strain>
    </source>
</reference>
<dbReference type="RefSeq" id="WP_154452424.1">
    <property type="nucleotide sequence ID" value="NZ_CP044328.1"/>
</dbReference>
<evidence type="ECO:0000256" key="3">
    <source>
        <dbReference type="ARBA" id="ARBA00023163"/>
    </source>
</evidence>
<dbReference type="PROSITE" id="PS50943">
    <property type="entry name" value="HTH_CROC1"/>
    <property type="match status" value="1"/>
</dbReference>
<dbReference type="InterPro" id="IPR001387">
    <property type="entry name" value="Cro/C1-type_HTH"/>
</dbReference>
<dbReference type="SMART" id="SM00530">
    <property type="entry name" value="HTH_XRE"/>
    <property type="match status" value="1"/>
</dbReference>
<dbReference type="Proteomes" id="UP000424673">
    <property type="component" value="Chromosome"/>
</dbReference>
<feature type="domain" description="HTH cro/C1-type" evidence="4">
    <location>
        <begin position="54"/>
        <end position="98"/>
    </location>
</feature>
<evidence type="ECO:0000259" key="4">
    <source>
        <dbReference type="PROSITE" id="PS50943"/>
    </source>
</evidence>
<dbReference type="InterPro" id="IPR010982">
    <property type="entry name" value="Lambda_DNA-bd_dom_sf"/>
</dbReference>
<dbReference type="CDD" id="cd00093">
    <property type="entry name" value="HTH_XRE"/>
    <property type="match status" value="1"/>
</dbReference>
<evidence type="ECO:0000313" key="5">
    <source>
        <dbReference type="EMBL" id="QGM94385.1"/>
    </source>
</evidence>
<evidence type="ECO:0000256" key="2">
    <source>
        <dbReference type="ARBA" id="ARBA00023125"/>
    </source>
</evidence>
<dbReference type="GO" id="GO:0003677">
    <property type="term" value="F:DNA binding"/>
    <property type="evidence" value="ECO:0007669"/>
    <property type="project" value="UniProtKB-KW"/>
</dbReference>
<protein>
    <submittedName>
        <fullName evidence="5">DNA-binding transcriptional regulator</fullName>
    </submittedName>
</protein>
<name>A0ABX6EIK3_9HYPH</name>
<dbReference type="Pfam" id="PF01381">
    <property type="entry name" value="HTH_3"/>
    <property type="match status" value="1"/>
</dbReference>
<gene>
    <name evidence="5" type="ORF">F7D13_10285</name>
</gene>
<keyword evidence="6" id="KW-1185">Reference proteome</keyword>
<dbReference type="PANTHER" id="PTHR36511:SF3">
    <property type="entry name" value="ANTITOXIN HIGA-2"/>
    <property type="match status" value="1"/>
</dbReference>
<dbReference type="InterPro" id="IPR052359">
    <property type="entry name" value="HTH-type_reg/antitoxin"/>
</dbReference>
<evidence type="ECO:0000313" key="6">
    <source>
        <dbReference type="Proteomes" id="UP000424673"/>
    </source>
</evidence>
<dbReference type="EMBL" id="CP044328">
    <property type="protein sequence ID" value="QGM94385.1"/>
    <property type="molecule type" value="Genomic_DNA"/>
</dbReference>